<protein>
    <submittedName>
        <fullName evidence="5">Tetratricopeptide repeat family protein</fullName>
    </submittedName>
</protein>
<accession>A0AAN0VPP3</accession>
<keyword evidence="1" id="KW-0677">Repeat</keyword>
<evidence type="ECO:0000256" key="4">
    <source>
        <dbReference type="SAM" id="SignalP"/>
    </source>
</evidence>
<feature type="signal peptide" evidence="4">
    <location>
        <begin position="1"/>
        <end position="33"/>
    </location>
</feature>
<dbReference type="Gene3D" id="1.25.40.10">
    <property type="entry name" value="Tetratricopeptide repeat domain"/>
    <property type="match status" value="3"/>
</dbReference>
<dbReference type="PROSITE" id="PS50005">
    <property type="entry name" value="TPR"/>
    <property type="match status" value="4"/>
</dbReference>
<dbReference type="InterPro" id="IPR019734">
    <property type="entry name" value="TPR_rpt"/>
</dbReference>
<dbReference type="Pfam" id="PF07719">
    <property type="entry name" value="TPR_2"/>
    <property type="match status" value="1"/>
</dbReference>
<dbReference type="EMBL" id="CP007784">
    <property type="protein sequence ID" value="AIO35373.1"/>
    <property type="molecule type" value="Genomic_DNA"/>
</dbReference>
<dbReference type="Pfam" id="PF00515">
    <property type="entry name" value="TPR_1"/>
    <property type="match status" value="1"/>
</dbReference>
<gene>
    <name evidence="5" type="ORF">DM39_5662</name>
</gene>
<name>A0AAN0VPP3_9BURK</name>
<feature type="repeat" description="TPR" evidence="3">
    <location>
        <begin position="51"/>
        <end position="84"/>
    </location>
</feature>
<keyword evidence="4" id="KW-0732">Signal</keyword>
<sequence>MNRPLLSVFLTIFLNSVCVTGASASLAAGSATAGTLPAASTVAPTNAQQTAITLAQHGRTAFKAGNYSLAINYYTAALELYPLVDAFMGRSLAYSAIHARDESADDAVAAAKIITSTGGNDKFASDLYHLAGLGYYLSDEYDKAIAVYTEAINLAPSNSKIYESRADAYKQKLDFEHALPDLERAMALNPKSVSAKDSYAMAFADMGLYQVAVDKLNESLAADKGSSITYMNLGQVYTSMGKYAAARSNLDKALELDPQNWDAVLHNVELNFYMKDYTAASHDADRWLENNRESSSPQDVEYMLIWKHVLSQRLKTDGRASMEEEVSKLRDRDAWPRPIIDFFLSKMNADQLRAAAINGDPDSLKKRQCEAEAYIGEMNLAAGMMNDAARNFEAAVSLCPISWVEYNLSRYELKSINSSVGR</sequence>
<feature type="chain" id="PRO_5042835332" evidence="4">
    <location>
        <begin position="34"/>
        <end position="422"/>
    </location>
</feature>
<dbReference type="GO" id="GO:0045892">
    <property type="term" value="P:negative regulation of DNA-templated transcription"/>
    <property type="evidence" value="ECO:0007669"/>
    <property type="project" value="InterPro"/>
</dbReference>
<keyword evidence="2 3" id="KW-0802">TPR repeat</keyword>
<dbReference type="AlphaFoldDB" id="A0AAN0VPP3"/>
<dbReference type="Proteomes" id="UP000029413">
    <property type="component" value="Chromosome 2"/>
</dbReference>
<keyword evidence="6" id="KW-1185">Reference proteome</keyword>
<dbReference type="PANTHER" id="PTHR44749:SF1">
    <property type="entry name" value="TETRATRICOPEPTIDE-LIKE HELICAL DOMAIN-CONTAINING PROTEIN"/>
    <property type="match status" value="1"/>
</dbReference>
<feature type="repeat" description="TPR" evidence="3">
    <location>
        <begin position="227"/>
        <end position="260"/>
    </location>
</feature>
<dbReference type="InterPro" id="IPR011990">
    <property type="entry name" value="TPR-like_helical_dom_sf"/>
</dbReference>
<reference evidence="5 6" key="1">
    <citation type="submission" date="2014-05" db="EMBL/GenBank/DDBJ databases">
        <authorList>
            <person name="Bishop-Lilly K.A."/>
            <person name="Broomall S.M."/>
            <person name="Chain P.S."/>
            <person name="Chertkov O."/>
            <person name="Coyne S.R."/>
            <person name="Daligault H.E."/>
            <person name="Davenport K.W."/>
            <person name="Erkkila T."/>
            <person name="Frey K.G."/>
            <person name="Gibbons H.S."/>
            <person name="Gu W."/>
            <person name="Jaissle J."/>
            <person name="Johnson S.L."/>
            <person name="Koroleva G.I."/>
            <person name="Ladner J.T."/>
            <person name="Lo C.-C."/>
            <person name="Minogue T.D."/>
            <person name="Munk C."/>
            <person name="Palacios G.F."/>
            <person name="Redden C.L."/>
            <person name="Rosenzweig C.N."/>
            <person name="Scholz M.B."/>
            <person name="Teshima H."/>
            <person name="Xu Y."/>
        </authorList>
    </citation>
    <scope>NUCLEOTIDE SEQUENCE [LARGE SCALE GENOMIC DNA]</scope>
    <source>
        <strain evidence="5 6">DDS 22E-1</strain>
    </source>
</reference>
<feature type="repeat" description="TPR" evidence="3">
    <location>
        <begin position="125"/>
        <end position="158"/>
    </location>
</feature>
<dbReference type="SMART" id="SM00028">
    <property type="entry name" value="TPR"/>
    <property type="match status" value="5"/>
</dbReference>
<organism evidence="5 6">
    <name type="scientific">Burkholderia cenocepacia</name>
    <dbReference type="NCBI Taxonomy" id="95486"/>
    <lineage>
        <taxon>Bacteria</taxon>
        <taxon>Pseudomonadati</taxon>
        <taxon>Pseudomonadota</taxon>
        <taxon>Betaproteobacteria</taxon>
        <taxon>Burkholderiales</taxon>
        <taxon>Burkholderiaceae</taxon>
        <taxon>Burkholderia</taxon>
        <taxon>Burkholderia cepacia complex</taxon>
    </lineage>
</organism>
<dbReference type="PANTHER" id="PTHR44749">
    <property type="entry name" value="SUPPRESSOR OF RPS4-RLD 1"/>
    <property type="match status" value="1"/>
</dbReference>
<feature type="repeat" description="TPR" evidence="3">
    <location>
        <begin position="159"/>
        <end position="192"/>
    </location>
</feature>
<evidence type="ECO:0000256" key="2">
    <source>
        <dbReference type="ARBA" id="ARBA00022803"/>
    </source>
</evidence>
<dbReference type="SUPFAM" id="SSF48452">
    <property type="entry name" value="TPR-like"/>
    <property type="match status" value="1"/>
</dbReference>
<evidence type="ECO:0000256" key="3">
    <source>
        <dbReference type="PROSITE-ProRule" id="PRU00339"/>
    </source>
</evidence>
<proteinExistence type="predicted"/>
<dbReference type="KEGG" id="bcen:DM39_5662"/>
<dbReference type="PROSITE" id="PS50293">
    <property type="entry name" value="TPR_REGION"/>
    <property type="match status" value="1"/>
</dbReference>
<dbReference type="InterPro" id="IPR013105">
    <property type="entry name" value="TPR_2"/>
</dbReference>
<dbReference type="Pfam" id="PF13432">
    <property type="entry name" value="TPR_16"/>
    <property type="match status" value="2"/>
</dbReference>
<evidence type="ECO:0000313" key="5">
    <source>
        <dbReference type="EMBL" id="AIO35373.1"/>
    </source>
</evidence>
<dbReference type="InterPro" id="IPR044650">
    <property type="entry name" value="SRFR1-like"/>
</dbReference>
<evidence type="ECO:0000256" key="1">
    <source>
        <dbReference type="ARBA" id="ARBA00022737"/>
    </source>
</evidence>
<evidence type="ECO:0000313" key="6">
    <source>
        <dbReference type="Proteomes" id="UP000029413"/>
    </source>
</evidence>